<organism evidence="2 3">
    <name type="scientific">Corchorus capsularis</name>
    <name type="common">Jute</name>
    <dbReference type="NCBI Taxonomy" id="210143"/>
    <lineage>
        <taxon>Eukaryota</taxon>
        <taxon>Viridiplantae</taxon>
        <taxon>Streptophyta</taxon>
        <taxon>Embryophyta</taxon>
        <taxon>Tracheophyta</taxon>
        <taxon>Spermatophyta</taxon>
        <taxon>Magnoliopsida</taxon>
        <taxon>eudicotyledons</taxon>
        <taxon>Gunneridae</taxon>
        <taxon>Pentapetalae</taxon>
        <taxon>rosids</taxon>
        <taxon>malvids</taxon>
        <taxon>Malvales</taxon>
        <taxon>Malvaceae</taxon>
        <taxon>Grewioideae</taxon>
        <taxon>Apeibeae</taxon>
        <taxon>Corchorus</taxon>
    </lineage>
</organism>
<evidence type="ECO:0000313" key="3">
    <source>
        <dbReference type="Proteomes" id="UP000188268"/>
    </source>
</evidence>
<dbReference type="AlphaFoldDB" id="A0A1R3HA58"/>
<dbReference type="EMBL" id="AWWV01012435">
    <property type="protein sequence ID" value="OMO67239.1"/>
    <property type="molecule type" value="Genomic_DNA"/>
</dbReference>
<keyword evidence="1" id="KW-0472">Membrane</keyword>
<name>A0A1R3HA58_COCAP</name>
<gene>
    <name evidence="2" type="ORF">CCACVL1_20669</name>
</gene>
<feature type="transmembrane region" description="Helical" evidence="1">
    <location>
        <begin position="21"/>
        <end position="41"/>
    </location>
</feature>
<dbReference type="Proteomes" id="UP000188268">
    <property type="component" value="Unassembled WGS sequence"/>
</dbReference>
<sequence length="56" mass="6352">MAMYELSTFDSELRIDYVNRIRILNLKNLIIALLNIAASVITSSRDSLKVDLNSHS</sequence>
<keyword evidence="1" id="KW-1133">Transmembrane helix</keyword>
<protein>
    <submittedName>
        <fullName evidence="2">Uncharacterized protein</fullName>
    </submittedName>
</protein>
<proteinExistence type="predicted"/>
<comment type="caution">
    <text evidence="2">The sequence shown here is derived from an EMBL/GenBank/DDBJ whole genome shotgun (WGS) entry which is preliminary data.</text>
</comment>
<reference evidence="2 3" key="1">
    <citation type="submission" date="2013-09" db="EMBL/GenBank/DDBJ databases">
        <title>Corchorus capsularis genome sequencing.</title>
        <authorList>
            <person name="Alam M."/>
            <person name="Haque M.S."/>
            <person name="Islam M.S."/>
            <person name="Emdad E.M."/>
            <person name="Islam M.M."/>
            <person name="Ahmed B."/>
            <person name="Halim A."/>
            <person name="Hossen Q.M.M."/>
            <person name="Hossain M.Z."/>
            <person name="Ahmed R."/>
            <person name="Khan M.M."/>
            <person name="Islam R."/>
            <person name="Rashid M.M."/>
            <person name="Khan S.A."/>
            <person name="Rahman M.S."/>
            <person name="Alam M."/>
        </authorList>
    </citation>
    <scope>NUCLEOTIDE SEQUENCE [LARGE SCALE GENOMIC DNA]</scope>
    <source>
        <strain evidence="3">cv. CVL-1</strain>
        <tissue evidence="2">Whole seedling</tissue>
    </source>
</reference>
<keyword evidence="1" id="KW-0812">Transmembrane</keyword>
<evidence type="ECO:0000313" key="2">
    <source>
        <dbReference type="EMBL" id="OMO67239.1"/>
    </source>
</evidence>
<dbReference type="Gramene" id="OMO67239">
    <property type="protein sequence ID" value="OMO67239"/>
    <property type="gene ID" value="CCACVL1_20669"/>
</dbReference>
<evidence type="ECO:0000256" key="1">
    <source>
        <dbReference type="SAM" id="Phobius"/>
    </source>
</evidence>
<keyword evidence="3" id="KW-1185">Reference proteome</keyword>
<accession>A0A1R3HA58</accession>